<gene>
    <name evidence="7" type="ORF">EBM89_12490</name>
</gene>
<evidence type="ECO:0000256" key="3">
    <source>
        <dbReference type="ARBA" id="ARBA00022692"/>
    </source>
</evidence>
<evidence type="ECO:0000313" key="8">
    <source>
        <dbReference type="Proteomes" id="UP000269289"/>
    </source>
</evidence>
<feature type="transmembrane region" description="Helical" evidence="6">
    <location>
        <begin position="6"/>
        <end position="24"/>
    </location>
</feature>
<dbReference type="InterPro" id="IPR007208">
    <property type="entry name" value="MrpF/PhaF-like"/>
</dbReference>
<keyword evidence="8" id="KW-1185">Reference proteome</keyword>
<dbReference type="EMBL" id="RFFI01000066">
    <property type="protein sequence ID" value="RMI08954.1"/>
    <property type="molecule type" value="Genomic_DNA"/>
</dbReference>
<sequence length="85" mass="8665">MSTFLLVAASVLVLNVVVSAVRVLRGPSTRDRTSALLLLSTTGAAVLLVLGAATGVPTLRDAALALVALSAVTVLVRVSAERGRR</sequence>
<feature type="transmembrane region" description="Helical" evidence="6">
    <location>
        <begin position="36"/>
        <end position="56"/>
    </location>
</feature>
<dbReference type="AlphaFoldDB" id="A0A3M2J7U9"/>
<proteinExistence type="predicted"/>
<keyword evidence="2" id="KW-1003">Cell membrane</keyword>
<keyword evidence="5 6" id="KW-0472">Membrane</keyword>
<dbReference type="Pfam" id="PF04066">
    <property type="entry name" value="MrpF_PhaF"/>
    <property type="match status" value="1"/>
</dbReference>
<organism evidence="7 8">
    <name type="scientific">Cellulomonas triticagri</name>
    <dbReference type="NCBI Taxonomy" id="2483352"/>
    <lineage>
        <taxon>Bacteria</taxon>
        <taxon>Bacillati</taxon>
        <taxon>Actinomycetota</taxon>
        <taxon>Actinomycetes</taxon>
        <taxon>Micrococcales</taxon>
        <taxon>Cellulomonadaceae</taxon>
        <taxon>Cellulomonas</taxon>
    </lineage>
</organism>
<feature type="transmembrane region" description="Helical" evidence="6">
    <location>
        <begin position="62"/>
        <end position="80"/>
    </location>
</feature>
<evidence type="ECO:0000256" key="6">
    <source>
        <dbReference type="SAM" id="Phobius"/>
    </source>
</evidence>
<comment type="subcellular location">
    <subcellularLocation>
        <location evidence="1">Cell membrane</location>
        <topology evidence="1">Multi-pass membrane protein</topology>
    </subcellularLocation>
</comment>
<dbReference type="GO" id="GO:0015075">
    <property type="term" value="F:monoatomic ion transmembrane transporter activity"/>
    <property type="evidence" value="ECO:0007669"/>
    <property type="project" value="InterPro"/>
</dbReference>
<dbReference type="RefSeq" id="WP_122149754.1">
    <property type="nucleotide sequence ID" value="NZ_RFFI01000066.1"/>
</dbReference>
<evidence type="ECO:0000313" key="7">
    <source>
        <dbReference type="EMBL" id="RMI08954.1"/>
    </source>
</evidence>
<name>A0A3M2J7U9_9CELL</name>
<evidence type="ECO:0000256" key="1">
    <source>
        <dbReference type="ARBA" id="ARBA00004651"/>
    </source>
</evidence>
<reference evidence="7 8" key="1">
    <citation type="submission" date="2018-10" db="EMBL/GenBank/DDBJ databases">
        <title>Isolation, diversity and antifungal activity of actinobacteria from wheat.</title>
        <authorList>
            <person name="Han C."/>
        </authorList>
    </citation>
    <scope>NUCLEOTIDE SEQUENCE [LARGE SCALE GENOMIC DNA]</scope>
    <source>
        <strain evidence="7 8">NEAU-YY56</strain>
    </source>
</reference>
<evidence type="ECO:0000256" key="4">
    <source>
        <dbReference type="ARBA" id="ARBA00022989"/>
    </source>
</evidence>
<comment type="caution">
    <text evidence="7">The sequence shown here is derived from an EMBL/GenBank/DDBJ whole genome shotgun (WGS) entry which is preliminary data.</text>
</comment>
<dbReference type="Proteomes" id="UP000269289">
    <property type="component" value="Unassembled WGS sequence"/>
</dbReference>
<evidence type="ECO:0000256" key="2">
    <source>
        <dbReference type="ARBA" id="ARBA00022475"/>
    </source>
</evidence>
<keyword evidence="3 6" id="KW-0812">Transmembrane</keyword>
<accession>A0A3M2J7U9</accession>
<dbReference type="GO" id="GO:0005886">
    <property type="term" value="C:plasma membrane"/>
    <property type="evidence" value="ECO:0007669"/>
    <property type="project" value="UniProtKB-SubCell"/>
</dbReference>
<keyword evidence="4 6" id="KW-1133">Transmembrane helix</keyword>
<evidence type="ECO:0000256" key="5">
    <source>
        <dbReference type="ARBA" id="ARBA00023136"/>
    </source>
</evidence>
<protein>
    <submittedName>
        <fullName evidence="7">Uncharacterized protein</fullName>
    </submittedName>
</protein>